<name>A0ABR3XTC4_9PEZI</name>
<comment type="caution">
    <text evidence="2">The sequence shown here is derived from an EMBL/GenBank/DDBJ whole genome shotgun (WGS) entry which is preliminary data.</text>
</comment>
<feature type="compositionally biased region" description="Basic and acidic residues" evidence="1">
    <location>
        <begin position="102"/>
        <end position="113"/>
    </location>
</feature>
<sequence>MTSVNELAARKAYLTGQLTAGGGDQGMLRWWREYKQVDKELQEAYAEAEAKKLQAPAPDSSTQESIDPAAPEASDNEADNEASENGASDKEASENEASDNEAPTKEAASDTDSKKKRRKVTFQLPQSSESTSPVESSDEIFSVSSIDWNSEEYYVPPDAEYESPDEINYHGFTEYMPENRQVNLDEPDTNTRLRHLLECAQTF</sequence>
<dbReference type="EMBL" id="JAWRVE010000010">
    <property type="protein sequence ID" value="KAL1879249.1"/>
    <property type="molecule type" value="Genomic_DNA"/>
</dbReference>
<proteinExistence type="predicted"/>
<protein>
    <submittedName>
        <fullName evidence="2">Uncharacterized protein</fullName>
    </submittedName>
</protein>
<accession>A0ABR3XTC4</accession>
<feature type="region of interest" description="Disordered" evidence="1">
    <location>
        <begin position="48"/>
        <end position="140"/>
    </location>
</feature>
<reference evidence="2 3" key="1">
    <citation type="journal article" date="2024" name="IMA Fungus">
        <title>IMA Genome - F19 : A genome assembly and annotation guide to empower mycologists, including annotated draft genome sequences of Ceratocystis pirilliformis, Diaporthe australafricana, Fusarium ophioides, Paecilomyces lecythidis, and Sporothrix stenoceras.</title>
        <authorList>
            <person name="Aylward J."/>
            <person name="Wilson A.M."/>
            <person name="Visagie C.M."/>
            <person name="Spraker J."/>
            <person name="Barnes I."/>
            <person name="Buitendag C."/>
            <person name="Ceriani C."/>
            <person name="Del Mar Angel L."/>
            <person name="du Plessis D."/>
            <person name="Fuchs T."/>
            <person name="Gasser K."/>
            <person name="Kramer D."/>
            <person name="Li W."/>
            <person name="Munsamy K."/>
            <person name="Piso A."/>
            <person name="Price J.L."/>
            <person name="Sonnekus B."/>
            <person name="Thomas C."/>
            <person name="van der Nest A."/>
            <person name="van Dijk A."/>
            <person name="van Heerden A."/>
            <person name="van Vuuren N."/>
            <person name="Yilmaz N."/>
            <person name="Duong T.A."/>
            <person name="van der Merwe N.A."/>
            <person name="Wingfield M.J."/>
            <person name="Wingfield B.D."/>
        </authorList>
    </citation>
    <scope>NUCLEOTIDE SEQUENCE [LARGE SCALE GENOMIC DNA]</scope>
    <source>
        <strain evidence="2 3">CMW 18300</strain>
    </source>
</reference>
<dbReference type="Proteomes" id="UP001583177">
    <property type="component" value="Unassembled WGS sequence"/>
</dbReference>
<organism evidence="2 3">
    <name type="scientific">Diaporthe australafricana</name>
    <dbReference type="NCBI Taxonomy" id="127596"/>
    <lineage>
        <taxon>Eukaryota</taxon>
        <taxon>Fungi</taxon>
        <taxon>Dikarya</taxon>
        <taxon>Ascomycota</taxon>
        <taxon>Pezizomycotina</taxon>
        <taxon>Sordariomycetes</taxon>
        <taxon>Sordariomycetidae</taxon>
        <taxon>Diaporthales</taxon>
        <taxon>Diaporthaceae</taxon>
        <taxon>Diaporthe</taxon>
    </lineage>
</organism>
<evidence type="ECO:0000256" key="1">
    <source>
        <dbReference type="SAM" id="MobiDB-lite"/>
    </source>
</evidence>
<evidence type="ECO:0000313" key="2">
    <source>
        <dbReference type="EMBL" id="KAL1879249.1"/>
    </source>
</evidence>
<gene>
    <name evidence="2" type="ORF">Daus18300_001828</name>
</gene>
<evidence type="ECO:0000313" key="3">
    <source>
        <dbReference type="Proteomes" id="UP001583177"/>
    </source>
</evidence>
<keyword evidence="3" id="KW-1185">Reference proteome</keyword>